<dbReference type="HAMAP" id="MF_00378">
    <property type="entry name" value="Exonuc_7_L"/>
    <property type="match status" value="1"/>
</dbReference>
<organism evidence="8">
    <name type="scientific">Baileyella intestinalis</name>
    <dbReference type="NCBI Taxonomy" id="2606709"/>
    <lineage>
        <taxon>Bacteria</taxon>
        <taxon>Bacillati</taxon>
        <taxon>Bacillota</taxon>
        <taxon>Clostridia</taxon>
        <taxon>Peptostreptococcales</taxon>
        <taxon>Anaerovoracaceae</taxon>
        <taxon>Baileyella</taxon>
    </lineage>
</organism>
<reference evidence="8" key="1">
    <citation type="submission" date="2019-09" db="EMBL/GenBank/DDBJ databases">
        <title>In-depth cultivation of the pig gut microbiome towards novel bacterial diversity and tailored functional studies.</title>
        <authorList>
            <person name="Wylensek D."/>
            <person name="Hitch T.C.A."/>
            <person name="Clavel T."/>
        </authorList>
    </citation>
    <scope>NUCLEOTIDE SEQUENCE</scope>
    <source>
        <strain evidence="8">RF-744-FAT-WT-3</strain>
    </source>
</reference>
<gene>
    <name evidence="5 8" type="primary">xseA</name>
    <name evidence="8" type="ORF">FYJ66_05695</name>
</gene>
<proteinExistence type="inferred from homology"/>
<comment type="catalytic activity">
    <reaction evidence="5">
        <text>Exonucleolytic cleavage in either 5'- to 3'- or 3'- to 5'-direction to yield nucleoside 5'-phosphates.</text>
        <dbReference type="EC" id="3.1.11.6"/>
    </reaction>
</comment>
<feature type="domain" description="Exonuclease VII large subunit C-terminal" evidence="6">
    <location>
        <begin position="122"/>
        <end position="296"/>
    </location>
</feature>
<keyword evidence="3 5" id="KW-0378">Hydrolase</keyword>
<dbReference type="GO" id="GO:0008855">
    <property type="term" value="F:exodeoxyribonuclease VII activity"/>
    <property type="evidence" value="ECO:0007669"/>
    <property type="project" value="UniProtKB-UniRule"/>
</dbReference>
<dbReference type="GO" id="GO:0009318">
    <property type="term" value="C:exodeoxyribonuclease VII complex"/>
    <property type="evidence" value="ECO:0007669"/>
    <property type="project" value="UniProtKB-UniRule"/>
</dbReference>
<evidence type="ECO:0000256" key="3">
    <source>
        <dbReference type="ARBA" id="ARBA00022801"/>
    </source>
</evidence>
<dbReference type="GO" id="GO:0003676">
    <property type="term" value="F:nucleic acid binding"/>
    <property type="evidence" value="ECO:0007669"/>
    <property type="project" value="InterPro"/>
</dbReference>
<dbReference type="InterPro" id="IPR003753">
    <property type="entry name" value="Exonuc_VII_L"/>
</dbReference>
<sequence length="383" mass="42228">MNPITVSQVNNYISNKLRSDFNLKDMAVEGEISGLSQGAGHIYFTLKDKDSMIRCAIWKSIRKNIDESLLENGRQVVVIADISPYAKGGSYSLSVRGVMARGEGALMAEFNRVKKLLASEGLFDESHKRPLPFFPERVGIITSSTGMAIDDIRKTILQRNDYVDLIVFPTIVQGPAAPQSIIENIREANRLNKEGKRIDILIVGRGGGSPEDLAAFSDEQVARAVFNSEIPVISAVGHTEDVSICDFTADVCAKTPTEAGKLITDTFQLKEEILDRIRMLDDSIEGRVISERRAVEDSMRLLSSEIRGKIRQLKMEVDKSVLVLRENNPQKIFSKGYAAVTDSDGKIISHVSAMSKGEQYEIIMNGGSAEVTVLSTKETKQTI</sequence>
<evidence type="ECO:0000256" key="1">
    <source>
        <dbReference type="ARBA" id="ARBA00022490"/>
    </source>
</evidence>
<evidence type="ECO:0000256" key="4">
    <source>
        <dbReference type="ARBA" id="ARBA00022839"/>
    </source>
</evidence>
<feature type="domain" description="OB-fold nucleic acid binding" evidence="7">
    <location>
        <begin position="4"/>
        <end position="97"/>
    </location>
</feature>
<dbReference type="PANTHER" id="PTHR30008">
    <property type="entry name" value="EXODEOXYRIBONUCLEASE 7 LARGE SUBUNIT"/>
    <property type="match status" value="1"/>
</dbReference>
<dbReference type="GO" id="GO:0005737">
    <property type="term" value="C:cytoplasm"/>
    <property type="evidence" value="ECO:0007669"/>
    <property type="project" value="UniProtKB-SubCell"/>
</dbReference>
<dbReference type="InterPro" id="IPR020579">
    <property type="entry name" value="Exonuc_VII_lsu_C"/>
</dbReference>
<comment type="subunit">
    <text evidence="5">Heterooligomer composed of large and small subunits.</text>
</comment>
<dbReference type="RefSeq" id="WP_154572553.1">
    <property type="nucleotide sequence ID" value="NZ_VUNB01000004.1"/>
</dbReference>
<protein>
    <recommendedName>
        <fullName evidence="5">Exodeoxyribonuclease 7 large subunit</fullName>
        <ecNumber evidence="5">3.1.11.6</ecNumber>
    </recommendedName>
    <alternativeName>
        <fullName evidence="5">Exodeoxyribonuclease VII large subunit</fullName>
        <shortName evidence="5">Exonuclease VII large subunit</shortName>
    </alternativeName>
</protein>
<evidence type="ECO:0000256" key="5">
    <source>
        <dbReference type="HAMAP-Rule" id="MF_00378"/>
    </source>
</evidence>
<dbReference type="PANTHER" id="PTHR30008:SF0">
    <property type="entry name" value="EXODEOXYRIBONUCLEASE 7 LARGE SUBUNIT"/>
    <property type="match status" value="1"/>
</dbReference>
<accession>A0A6A8M6W3</accession>
<comment type="similarity">
    <text evidence="5">Belongs to the XseA family.</text>
</comment>
<comment type="subcellular location">
    <subcellularLocation>
        <location evidence="5">Cytoplasm</location>
    </subcellularLocation>
</comment>
<evidence type="ECO:0000259" key="7">
    <source>
        <dbReference type="Pfam" id="PF13742"/>
    </source>
</evidence>
<dbReference type="CDD" id="cd04489">
    <property type="entry name" value="ExoVII_LU_OBF"/>
    <property type="match status" value="1"/>
</dbReference>
<dbReference type="EC" id="3.1.11.6" evidence="5"/>
<evidence type="ECO:0000256" key="2">
    <source>
        <dbReference type="ARBA" id="ARBA00022722"/>
    </source>
</evidence>
<keyword evidence="2 5" id="KW-0540">Nuclease</keyword>
<dbReference type="Pfam" id="PF13742">
    <property type="entry name" value="tRNA_anti_2"/>
    <property type="match status" value="1"/>
</dbReference>
<name>A0A6A8M6W3_9FIRM</name>
<comment type="caution">
    <text evidence="8">The sequence shown here is derived from an EMBL/GenBank/DDBJ whole genome shotgun (WGS) entry which is preliminary data.</text>
</comment>
<dbReference type="AlphaFoldDB" id="A0A6A8M6W3"/>
<dbReference type="GO" id="GO:0006308">
    <property type="term" value="P:DNA catabolic process"/>
    <property type="evidence" value="ECO:0007669"/>
    <property type="project" value="UniProtKB-UniRule"/>
</dbReference>
<evidence type="ECO:0000259" key="6">
    <source>
        <dbReference type="Pfam" id="PF02601"/>
    </source>
</evidence>
<dbReference type="EMBL" id="VUNB01000004">
    <property type="protein sequence ID" value="MST69085.1"/>
    <property type="molecule type" value="Genomic_DNA"/>
</dbReference>
<comment type="function">
    <text evidence="5">Bidirectionally degrades single-stranded DNA into large acid-insoluble oligonucleotides, which are then degraded further into small acid-soluble oligonucleotides.</text>
</comment>
<dbReference type="Pfam" id="PF02601">
    <property type="entry name" value="Exonuc_VII_L"/>
    <property type="match status" value="1"/>
</dbReference>
<evidence type="ECO:0000313" key="8">
    <source>
        <dbReference type="EMBL" id="MST69085.1"/>
    </source>
</evidence>
<dbReference type="InterPro" id="IPR025824">
    <property type="entry name" value="OB-fold_nuc-bd_dom"/>
</dbReference>
<keyword evidence="4 5" id="KW-0269">Exonuclease</keyword>
<dbReference type="NCBIfam" id="TIGR00237">
    <property type="entry name" value="xseA"/>
    <property type="match status" value="1"/>
</dbReference>
<keyword evidence="1 5" id="KW-0963">Cytoplasm</keyword>